<organism evidence="2 3">
    <name type="scientific">Hydrogenophaga crocea</name>
    <dbReference type="NCBI Taxonomy" id="2716225"/>
    <lineage>
        <taxon>Bacteria</taxon>
        <taxon>Pseudomonadati</taxon>
        <taxon>Pseudomonadota</taxon>
        <taxon>Betaproteobacteria</taxon>
        <taxon>Burkholderiales</taxon>
        <taxon>Comamonadaceae</taxon>
        <taxon>Hydrogenophaga</taxon>
    </lineage>
</organism>
<protein>
    <recommendedName>
        <fullName evidence="1">DUF6471 domain-containing protein</fullName>
    </recommendedName>
</protein>
<evidence type="ECO:0000313" key="3">
    <source>
        <dbReference type="Proteomes" id="UP000503162"/>
    </source>
</evidence>
<evidence type="ECO:0000259" key="1">
    <source>
        <dbReference type="Pfam" id="PF20075"/>
    </source>
</evidence>
<name>A0A6G8IJE2_9BURK</name>
<reference evidence="2 3" key="1">
    <citation type="submission" date="2020-03" db="EMBL/GenBank/DDBJ databases">
        <title>Hydrogenophaga sp. nov. isolated from cyanobacterial mat.</title>
        <authorList>
            <person name="Thorat V."/>
            <person name="Kirdat K."/>
            <person name="Tiwarekar B."/>
            <person name="Costa E.D."/>
            <person name="Yadav A."/>
        </authorList>
    </citation>
    <scope>NUCLEOTIDE SEQUENCE [LARGE SCALE GENOMIC DNA]</scope>
    <source>
        <strain evidence="2 3">BA0156</strain>
    </source>
</reference>
<keyword evidence="3" id="KW-1185">Reference proteome</keyword>
<gene>
    <name evidence="2" type="ORF">G9Q37_13855</name>
</gene>
<dbReference type="AlphaFoldDB" id="A0A6G8IJE2"/>
<accession>A0A6G8IJE2</accession>
<dbReference type="Proteomes" id="UP000503162">
    <property type="component" value="Chromosome"/>
</dbReference>
<dbReference type="RefSeq" id="WP_166227956.1">
    <property type="nucleotide sequence ID" value="NZ_CP049989.1"/>
</dbReference>
<dbReference type="Pfam" id="PF20075">
    <property type="entry name" value="DUF6471"/>
    <property type="match status" value="1"/>
</dbReference>
<sequence length="106" mass="12338">MPKQPRAQELDPNIQNRENARRKTFWEDEARAIVRAEMERTGKSYKHLEALLAGVGVRNSAAAIMNRVNRGNFTFAFFLQLMVAMNCEELDLVRVARRFREVERDA</sequence>
<proteinExistence type="predicted"/>
<dbReference type="EMBL" id="CP049989">
    <property type="protein sequence ID" value="QIM53156.1"/>
    <property type="molecule type" value="Genomic_DNA"/>
</dbReference>
<evidence type="ECO:0000313" key="2">
    <source>
        <dbReference type="EMBL" id="QIM53156.1"/>
    </source>
</evidence>
<dbReference type="InterPro" id="IPR045526">
    <property type="entry name" value="DUF6471"/>
</dbReference>
<feature type="domain" description="DUF6471" evidence="1">
    <location>
        <begin position="26"/>
        <end position="90"/>
    </location>
</feature>
<dbReference type="KEGG" id="hcz:G9Q37_13855"/>